<accession>A0A3B6JDT5</accession>
<protein>
    <recommendedName>
        <fullName evidence="1">DUF1618 domain-containing protein</fullName>
    </recommendedName>
</protein>
<dbReference type="Gramene" id="TraesJUL4D03G02439430.1">
    <property type="protein sequence ID" value="TraesJUL4D03G02439430.1"/>
    <property type="gene ID" value="TraesJUL4D03G02439430"/>
</dbReference>
<name>A0A3B6JDT5_WHEAT</name>
<dbReference type="InterPro" id="IPR011676">
    <property type="entry name" value="DUF1618"/>
</dbReference>
<dbReference type="Gramene" id="TraesRN4D0100048000.1">
    <property type="protein sequence ID" value="TraesRN4D0100048000.1"/>
    <property type="gene ID" value="TraesRN4D0100048000"/>
</dbReference>
<organism evidence="2">
    <name type="scientific">Triticum aestivum</name>
    <name type="common">Wheat</name>
    <dbReference type="NCBI Taxonomy" id="4565"/>
    <lineage>
        <taxon>Eukaryota</taxon>
        <taxon>Viridiplantae</taxon>
        <taxon>Streptophyta</taxon>
        <taxon>Embryophyta</taxon>
        <taxon>Tracheophyta</taxon>
        <taxon>Spermatophyta</taxon>
        <taxon>Magnoliopsida</taxon>
        <taxon>Liliopsida</taxon>
        <taxon>Poales</taxon>
        <taxon>Poaceae</taxon>
        <taxon>BOP clade</taxon>
        <taxon>Pooideae</taxon>
        <taxon>Triticodae</taxon>
        <taxon>Triticeae</taxon>
        <taxon>Triticinae</taxon>
        <taxon>Triticum</taxon>
    </lineage>
</organism>
<evidence type="ECO:0000259" key="1">
    <source>
        <dbReference type="Pfam" id="PF07762"/>
    </source>
</evidence>
<dbReference type="Gramene" id="TraesROB_scaffold_109953_01G000100.1">
    <property type="protein sequence ID" value="TraesROB_scaffold_109953_01G000100.1"/>
    <property type="gene ID" value="TraesROB_scaffold_109953_01G000100"/>
</dbReference>
<reference evidence="2" key="1">
    <citation type="submission" date="2018-08" db="EMBL/GenBank/DDBJ databases">
        <authorList>
            <person name="Rossello M."/>
        </authorList>
    </citation>
    <scope>NUCLEOTIDE SEQUENCE [LARGE SCALE GENOMIC DNA]</scope>
    <source>
        <strain evidence="2">cv. Chinese Spring</strain>
    </source>
</reference>
<dbReference type="OrthoDB" id="695762at2759"/>
<reference evidence="2" key="2">
    <citation type="submission" date="2018-10" db="UniProtKB">
        <authorList>
            <consortium name="EnsemblPlants"/>
        </authorList>
    </citation>
    <scope>IDENTIFICATION</scope>
</reference>
<dbReference type="PANTHER" id="PTHR33074:SF85">
    <property type="entry name" value="DUF1618 DOMAIN-CONTAINING PROTEIN"/>
    <property type="match status" value="1"/>
</dbReference>
<dbReference type="RefSeq" id="XP_044377504.1">
    <property type="nucleotide sequence ID" value="XM_044521569.1"/>
</dbReference>
<dbReference type="Gramene" id="TraesCS4D02G027500.1">
    <property type="protein sequence ID" value="TraesCS4D02G027500.1"/>
    <property type="gene ID" value="TraesCS4D02G027500"/>
</dbReference>
<feature type="domain" description="DUF1618" evidence="1">
    <location>
        <begin position="216"/>
        <end position="365"/>
    </location>
</feature>
<proteinExistence type="predicted"/>
<dbReference type="Gramene" id="TraesARI4D03G02458900.1">
    <property type="protein sequence ID" value="TraesARI4D03G02458900.1"/>
    <property type="gene ID" value="TraesARI4D03G02458900"/>
</dbReference>
<dbReference type="Gramene" id="TraesLDM4D03G02422380.1">
    <property type="protein sequence ID" value="TraesLDM4D03G02422380.1"/>
    <property type="gene ID" value="TraesLDM4D03G02422380"/>
</dbReference>
<dbReference type="STRING" id="4565.A0A3B6JDT5"/>
<dbReference type="EnsemblPlants" id="TraesCS4D02G027500.1">
    <property type="protein sequence ID" value="TraesCS4D02G027500.1"/>
    <property type="gene ID" value="TraesCS4D02G027500"/>
</dbReference>
<dbReference type="Gramene" id="TraesMAC4D03G02418730.1">
    <property type="protein sequence ID" value="TraesMAC4D03G02418730.1"/>
    <property type="gene ID" value="TraesMAC4D03G02418730"/>
</dbReference>
<dbReference type="Gramene" id="TraesCLE_scaffold_089569_01G000100.1">
    <property type="protein sequence ID" value="TraesCLE_scaffold_089569_01G000100.1"/>
    <property type="gene ID" value="TraesCLE_scaffold_089569_01G000100"/>
</dbReference>
<gene>
    <name evidence="2" type="primary">LOC123099403</name>
</gene>
<dbReference type="Gramene" id="TraesSTA4D03G02415630.1">
    <property type="protein sequence ID" value="TraesSTA4D03G02415630.1"/>
    <property type="gene ID" value="TraesSTA4D03G02415630"/>
</dbReference>
<evidence type="ECO:0000313" key="3">
    <source>
        <dbReference type="Proteomes" id="UP000019116"/>
    </source>
</evidence>
<sequence length="520" mass="58041">MPADQPSLGDGRHPHILLDKKCLIGYLENSTTAKTRNSQGLDVEVSFKTADPPAISLCFARCVDHQTGKSLVAEPFILGIAGRFVLLAITFLDSANHYRRFLDYFVYKAAGPGSASLHLLPRPYPSSFSRNLVAVLPVTDNNSEEDFAVVFPHVGYIVPESRRHYALHIYRSDMNAWHSQTAYVAKEDGETRNAKHKLSVHNAMSVAYVEKGVVGWIDLWWGILLCNVLDSKPIIRFIPLPIPEPCDPSEFHLTFEDFTPRPHRHVTICHGLIKFVGLNFHADNAIRNMKRAQDHGWTATTWTRSIYSDDVWHDGMTIDTSEIYFTDSSLPSLLPGMFDEENNLTWGKFTTAGPTLSLLDDDIMYIMAKESMCHQTAYVLAVNTKSLKLESGAQCSAQKMRWFEPTYEPCLLLSSFGTTSELVKEFETKATIMETKEGPILSVLSRRLHALRKQQNRIARTEESIAAGMTLSQEQKEAMRSKPVLAAVIDELERLRAPLAAALAEELSTISAPAAGSSSI</sequence>
<dbReference type="Proteomes" id="UP000019116">
    <property type="component" value="Chromosome 4D"/>
</dbReference>
<dbReference type="GeneID" id="123099403"/>
<dbReference type="Gramene" id="TraesSYM4D03G02447450.1">
    <property type="protein sequence ID" value="TraesSYM4D03G02447450.1"/>
    <property type="gene ID" value="TraesSYM4D03G02447450"/>
</dbReference>
<dbReference type="Gramene" id="TraesWEE_scaffold_146623_01G000100.1">
    <property type="protein sequence ID" value="TraesWEE_scaffold_146623_01G000100.1"/>
    <property type="gene ID" value="TraesWEE_scaffold_146623_01G000100"/>
</dbReference>
<dbReference type="AlphaFoldDB" id="A0A3B6JDT5"/>
<dbReference type="Pfam" id="PF07762">
    <property type="entry name" value="DUF1618"/>
    <property type="match status" value="1"/>
</dbReference>
<dbReference type="Gramene" id="TraesCAD_scaffold_087337_01G000100.1">
    <property type="protein sequence ID" value="TraesCAD_scaffold_087337_01G000100.1"/>
    <property type="gene ID" value="TraesCAD_scaffold_087337_01G000100"/>
</dbReference>
<keyword evidence="3" id="KW-1185">Reference proteome</keyword>
<dbReference type="PANTHER" id="PTHR33074">
    <property type="entry name" value="EXPRESSED PROTEIN-RELATED"/>
    <property type="match status" value="1"/>
</dbReference>
<evidence type="ECO:0000313" key="2">
    <source>
        <dbReference type="EnsemblPlants" id="TraesCS4D02G027500.1"/>
    </source>
</evidence>
<dbReference type="Gramene" id="TraesCS4D03G0045700.1">
    <property type="protein sequence ID" value="TraesCS4D03G0045700.1.CDS"/>
    <property type="gene ID" value="TraesCS4D03G0045700"/>
</dbReference>